<evidence type="ECO:0000313" key="2">
    <source>
        <dbReference type="EMBL" id="KAK3037446.1"/>
    </source>
</evidence>
<dbReference type="AlphaFoldDB" id="A0AA88X039"/>
<dbReference type="PANTHER" id="PTHR31286:SF178">
    <property type="entry name" value="DUF4283 DOMAIN-CONTAINING PROTEIN"/>
    <property type="match status" value="1"/>
</dbReference>
<name>A0AA88X039_9ASTE</name>
<reference evidence="2" key="1">
    <citation type="submission" date="2022-12" db="EMBL/GenBank/DDBJ databases">
        <title>Draft genome assemblies for two species of Escallonia (Escalloniales).</title>
        <authorList>
            <person name="Chanderbali A."/>
            <person name="Dervinis C."/>
            <person name="Anghel I."/>
            <person name="Soltis D."/>
            <person name="Soltis P."/>
            <person name="Zapata F."/>
        </authorList>
    </citation>
    <scope>NUCLEOTIDE SEQUENCE</scope>
    <source>
        <strain evidence="2">UCBG64.0493</strain>
        <tissue evidence="2">Leaf</tissue>
    </source>
</reference>
<sequence length="160" mass="18281">MENLINKTSSLKCADLSDLEEDDISASKEYALTLLAKVISSRIINVKAAQAILQKSWNPSKGMVVEHQKDNIFCITFNHEWDRQRVLNSGPWSIMNSHVVVRDWPPHLTVEELDFSQSIFWIRIAGLPPNMMSKANVERMDPKLAREPFMVQVPAYPSED</sequence>
<dbReference type="InterPro" id="IPR040256">
    <property type="entry name" value="At4g02000-like"/>
</dbReference>
<keyword evidence="3" id="KW-1185">Reference proteome</keyword>
<dbReference type="PANTHER" id="PTHR31286">
    <property type="entry name" value="GLYCINE-RICH CELL WALL STRUCTURAL PROTEIN 1.8-LIKE"/>
    <property type="match status" value="1"/>
</dbReference>
<evidence type="ECO:0000259" key="1">
    <source>
        <dbReference type="Pfam" id="PF14111"/>
    </source>
</evidence>
<feature type="domain" description="DUF4283" evidence="1">
    <location>
        <begin position="32"/>
        <end position="111"/>
    </location>
</feature>
<evidence type="ECO:0000313" key="3">
    <source>
        <dbReference type="Proteomes" id="UP001188597"/>
    </source>
</evidence>
<dbReference type="InterPro" id="IPR025558">
    <property type="entry name" value="DUF4283"/>
</dbReference>
<dbReference type="Proteomes" id="UP001188597">
    <property type="component" value="Unassembled WGS sequence"/>
</dbReference>
<dbReference type="Pfam" id="PF14111">
    <property type="entry name" value="DUF4283"/>
    <property type="match status" value="1"/>
</dbReference>
<proteinExistence type="predicted"/>
<protein>
    <recommendedName>
        <fullName evidence="1">DUF4283 domain-containing protein</fullName>
    </recommendedName>
</protein>
<comment type="caution">
    <text evidence="2">The sequence shown here is derived from an EMBL/GenBank/DDBJ whole genome shotgun (WGS) entry which is preliminary data.</text>
</comment>
<organism evidence="2 3">
    <name type="scientific">Escallonia herrerae</name>
    <dbReference type="NCBI Taxonomy" id="1293975"/>
    <lineage>
        <taxon>Eukaryota</taxon>
        <taxon>Viridiplantae</taxon>
        <taxon>Streptophyta</taxon>
        <taxon>Embryophyta</taxon>
        <taxon>Tracheophyta</taxon>
        <taxon>Spermatophyta</taxon>
        <taxon>Magnoliopsida</taxon>
        <taxon>eudicotyledons</taxon>
        <taxon>Gunneridae</taxon>
        <taxon>Pentapetalae</taxon>
        <taxon>asterids</taxon>
        <taxon>campanulids</taxon>
        <taxon>Escalloniales</taxon>
        <taxon>Escalloniaceae</taxon>
        <taxon>Escallonia</taxon>
    </lineage>
</organism>
<accession>A0AA88X039</accession>
<gene>
    <name evidence="2" type="ORF">RJ639_031940</name>
</gene>
<dbReference type="EMBL" id="JAVXUP010000122">
    <property type="protein sequence ID" value="KAK3037446.1"/>
    <property type="molecule type" value="Genomic_DNA"/>
</dbReference>